<sequence length="127" mass="13700">MATSSVLYAAAKEIGVTCDATNRDFLQCKVADEDPAACLDKGEAVQACALGVLKSAMETCKESFQAYADCIDSQISEEYMFERCRKEEHTFANCRSAAKGANSVVASATTEKSSQSPRDENKSSTFK</sequence>
<dbReference type="GeneID" id="17322108"/>
<gene>
    <name evidence="11" type="ORF">CHC_T00008582001</name>
</gene>
<feature type="compositionally biased region" description="Polar residues" evidence="10">
    <location>
        <begin position="105"/>
        <end position="116"/>
    </location>
</feature>
<dbReference type="Proteomes" id="UP000012073">
    <property type="component" value="Unassembled WGS sequence"/>
</dbReference>
<dbReference type="OrthoDB" id="276296at2759"/>
<keyword evidence="9" id="KW-1015">Disulfide bond</keyword>
<reference evidence="12" key="1">
    <citation type="journal article" date="2013" name="Proc. Natl. Acad. Sci. U.S.A.">
        <title>Genome structure and metabolic features in the red seaweed Chondrus crispus shed light on evolution of the Archaeplastida.</title>
        <authorList>
            <person name="Collen J."/>
            <person name="Porcel B."/>
            <person name="Carre W."/>
            <person name="Ball S.G."/>
            <person name="Chaparro C."/>
            <person name="Tonon T."/>
            <person name="Barbeyron T."/>
            <person name="Michel G."/>
            <person name="Noel B."/>
            <person name="Valentin K."/>
            <person name="Elias M."/>
            <person name="Artiguenave F."/>
            <person name="Arun A."/>
            <person name="Aury J.M."/>
            <person name="Barbosa-Neto J.F."/>
            <person name="Bothwell J.H."/>
            <person name="Bouget F.Y."/>
            <person name="Brillet L."/>
            <person name="Cabello-Hurtado F."/>
            <person name="Capella-Gutierrez S."/>
            <person name="Charrier B."/>
            <person name="Cladiere L."/>
            <person name="Cock J.M."/>
            <person name="Coelho S.M."/>
            <person name="Colleoni C."/>
            <person name="Czjzek M."/>
            <person name="Da Silva C."/>
            <person name="Delage L."/>
            <person name="Denoeud F."/>
            <person name="Deschamps P."/>
            <person name="Dittami S.M."/>
            <person name="Gabaldon T."/>
            <person name="Gachon C.M."/>
            <person name="Groisillier A."/>
            <person name="Herve C."/>
            <person name="Jabbari K."/>
            <person name="Katinka M."/>
            <person name="Kloareg B."/>
            <person name="Kowalczyk N."/>
            <person name="Labadie K."/>
            <person name="Leblanc C."/>
            <person name="Lopez P.J."/>
            <person name="McLachlan D.H."/>
            <person name="Meslet-Cladiere L."/>
            <person name="Moustafa A."/>
            <person name="Nehr Z."/>
            <person name="Nyvall Collen P."/>
            <person name="Panaud O."/>
            <person name="Partensky F."/>
            <person name="Poulain J."/>
            <person name="Rensing S.A."/>
            <person name="Rousvoal S."/>
            <person name="Samson G."/>
            <person name="Symeonidi A."/>
            <person name="Weissenbach J."/>
            <person name="Zambounis A."/>
            <person name="Wincker P."/>
            <person name="Boyen C."/>
        </authorList>
    </citation>
    <scope>NUCLEOTIDE SEQUENCE [LARGE SCALE GENOMIC DNA]</scope>
    <source>
        <strain evidence="12">cv. Stackhouse</strain>
    </source>
</reference>
<evidence type="ECO:0000256" key="5">
    <source>
        <dbReference type="ARBA" id="ARBA00022660"/>
    </source>
</evidence>
<evidence type="ECO:0000256" key="1">
    <source>
        <dbReference type="ARBA" id="ARBA00003195"/>
    </source>
</evidence>
<comment type="function">
    <text evidence="1">Accessory subunit of the mitochondrial membrane respiratory chain NADH dehydrogenase (Complex I), that is believed not to be involved in catalysis. Complex I functions in the transfer of electrons from NADH to the respiratory chain. The immediate electron acceptor for the enzyme is believed to be ubiquinone.</text>
</comment>
<evidence type="ECO:0000256" key="3">
    <source>
        <dbReference type="ARBA" id="ARBA00010705"/>
    </source>
</evidence>
<dbReference type="Gramene" id="CDF34568">
    <property type="protein sequence ID" value="CDF34568"/>
    <property type="gene ID" value="CHC_T00008582001"/>
</dbReference>
<protein>
    <submittedName>
        <fullName evidence="11">NADH-ubiquinone oxidoreductase</fullName>
    </submittedName>
</protein>
<dbReference type="OMA" id="REVETNC"/>
<feature type="compositionally biased region" description="Basic and acidic residues" evidence="10">
    <location>
        <begin position="117"/>
        <end position="127"/>
    </location>
</feature>
<evidence type="ECO:0000313" key="12">
    <source>
        <dbReference type="Proteomes" id="UP000012073"/>
    </source>
</evidence>
<evidence type="ECO:0000256" key="6">
    <source>
        <dbReference type="ARBA" id="ARBA00022737"/>
    </source>
</evidence>
<dbReference type="GO" id="GO:0006120">
    <property type="term" value="P:mitochondrial electron transport, NADH to ubiquinone"/>
    <property type="evidence" value="ECO:0007669"/>
    <property type="project" value="InterPro"/>
</dbReference>
<dbReference type="STRING" id="2769.R7Q9X9"/>
<dbReference type="InterPro" id="IPR016680">
    <property type="entry name" value="NDUFA8"/>
</dbReference>
<organism evidence="11 12">
    <name type="scientific">Chondrus crispus</name>
    <name type="common">Carrageen Irish moss</name>
    <name type="synonym">Polymorpha crispa</name>
    <dbReference type="NCBI Taxonomy" id="2769"/>
    <lineage>
        <taxon>Eukaryota</taxon>
        <taxon>Rhodophyta</taxon>
        <taxon>Florideophyceae</taxon>
        <taxon>Rhodymeniophycidae</taxon>
        <taxon>Gigartinales</taxon>
        <taxon>Gigartinaceae</taxon>
        <taxon>Chondrus</taxon>
    </lineage>
</organism>
<evidence type="ECO:0000256" key="7">
    <source>
        <dbReference type="ARBA" id="ARBA00022982"/>
    </source>
</evidence>
<keyword evidence="11" id="KW-0830">Ubiquinone</keyword>
<proteinExistence type="inferred from homology"/>
<accession>R7Q9X9</accession>
<dbReference type="GO" id="GO:0005739">
    <property type="term" value="C:mitochondrion"/>
    <property type="evidence" value="ECO:0007669"/>
    <property type="project" value="UniProtKB-SubCell"/>
</dbReference>
<keyword evidence="5" id="KW-0679">Respiratory chain</keyword>
<dbReference type="PANTHER" id="PTHR13344:SF0">
    <property type="entry name" value="NADH DEHYDROGENASE [UBIQUINONE] 1 ALPHA SUBCOMPLEX SUBUNIT 8"/>
    <property type="match status" value="1"/>
</dbReference>
<dbReference type="RefSeq" id="XP_005714387.1">
    <property type="nucleotide sequence ID" value="XM_005714330.1"/>
</dbReference>
<keyword evidence="7" id="KW-0249">Electron transport</keyword>
<dbReference type="PANTHER" id="PTHR13344">
    <property type="entry name" value="NADH-UBIQUINONE OXIDOREDUCTASE"/>
    <property type="match status" value="1"/>
</dbReference>
<dbReference type="AlphaFoldDB" id="R7Q9X9"/>
<evidence type="ECO:0000256" key="9">
    <source>
        <dbReference type="ARBA" id="ARBA00023157"/>
    </source>
</evidence>
<evidence type="ECO:0000256" key="4">
    <source>
        <dbReference type="ARBA" id="ARBA00022448"/>
    </source>
</evidence>
<keyword evidence="12" id="KW-1185">Reference proteome</keyword>
<evidence type="ECO:0000256" key="2">
    <source>
        <dbReference type="ARBA" id="ARBA00004173"/>
    </source>
</evidence>
<keyword evidence="8" id="KW-0496">Mitochondrion</keyword>
<dbReference type="EMBL" id="HG001699">
    <property type="protein sequence ID" value="CDF34568.1"/>
    <property type="molecule type" value="Genomic_DNA"/>
</dbReference>
<evidence type="ECO:0000313" key="11">
    <source>
        <dbReference type="EMBL" id="CDF34568.1"/>
    </source>
</evidence>
<name>R7Q9X9_CHOCR</name>
<feature type="region of interest" description="Disordered" evidence="10">
    <location>
        <begin position="105"/>
        <end position="127"/>
    </location>
</feature>
<comment type="subcellular location">
    <subcellularLocation>
        <location evidence="2">Mitochondrion</location>
    </subcellularLocation>
</comment>
<keyword evidence="6" id="KW-0677">Repeat</keyword>
<dbReference type="KEGG" id="ccp:CHC_T00008582001"/>
<evidence type="ECO:0000256" key="8">
    <source>
        <dbReference type="ARBA" id="ARBA00023128"/>
    </source>
</evidence>
<evidence type="ECO:0000256" key="10">
    <source>
        <dbReference type="SAM" id="MobiDB-lite"/>
    </source>
</evidence>
<keyword evidence="4" id="KW-0813">Transport</keyword>
<comment type="similarity">
    <text evidence="3">Belongs to the complex I NDUFA8 subunit family.</text>
</comment>